<dbReference type="Proteomes" id="UP000000230">
    <property type="component" value="Chromosome"/>
</dbReference>
<evidence type="ECO:0000313" key="3">
    <source>
        <dbReference type="Proteomes" id="UP000000230"/>
    </source>
</evidence>
<evidence type="ECO:0000313" key="2">
    <source>
        <dbReference type="EMBL" id="ABP60868.1"/>
    </source>
</evidence>
<organism evidence="2 3">
    <name type="scientific">Enterobacter sp. (strain 638)</name>
    <dbReference type="NCBI Taxonomy" id="399742"/>
    <lineage>
        <taxon>Bacteria</taxon>
        <taxon>Pseudomonadati</taxon>
        <taxon>Pseudomonadota</taxon>
        <taxon>Gammaproteobacteria</taxon>
        <taxon>Enterobacterales</taxon>
        <taxon>Enterobacteriaceae</taxon>
        <taxon>Enterobacter</taxon>
    </lineage>
</organism>
<protein>
    <submittedName>
        <fullName evidence="2">Uncharacterized protein</fullName>
    </submittedName>
</protein>
<proteinExistence type="predicted"/>
<evidence type="ECO:0000256" key="1">
    <source>
        <dbReference type="SAM" id="MobiDB-lite"/>
    </source>
</evidence>
<sequence>MGMNMATQMRIEPVKKLCQPGDSNPTARKEPSTSVPESWKLSAQQQAFIDTFAEDEPKKQ</sequence>
<feature type="compositionally biased region" description="Polar residues" evidence="1">
    <location>
        <begin position="21"/>
        <end position="38"/>
    </location>
</feature>
<dbReference type="KEGG" id="ent:Ent638_2193"/>
<accession>A0A9J9KYQ2</accession>
<name>A0A9J9KYQ2_ENT38</name>
<gene>
    <name evidence="2" type="ordered locus">Ent638_2193</name>
</gene>
<feature type="region of interest" description="Disordered" evidence="1">
    <location>
        <begin position="1"/>
        <end position="38"/>
    </location>
</feature>
<dbReference type="EMBL" id="CP000653">
    <property type="protein sequence ID" value="ABP60868.1"/>
    <property type="molecule type" value="Genomic_DNA"/>
</dbReference>
<keyword evidence="3" id="KW-1185">Reference proteome</keyword>
<dbReference type="AlphaFoldDB" id="A0A9J9KYQ2"/>
<reference evidence="3" key="1">
    <citation type="journal article" date="2010" name="PLoS Genet.">
        <title>Genome sequence of the plant growth promoting endophytic bacterium Enterobacter sp. 638.</title>
        <authorList>
            <person name="Taghavi S."/>
            <person name="van der Lelie D."/>
            <person name="Hoffman A."/>
            <person name="Zhang Y.B."/>
            <person name="Walla M.D."/>
            <person name="Vangronsveld J."/>
            <person name="Newman L."/>
            <person name="Monchy S."/>
        </authorList>
    </citation>
    <scope>NUCLEOTIDE SEQUENCE [LARGE SCALE GENOMIC DNA]</scope>
    <source>
        <strain evidence="3">638</strain>
    </source>
</reference>